<dbReference type="NCBIfam" id="TIGR01697">
    <property type="entry name" value="PNPH-PUNA-XAPA"/>
    <property type="match status" value="1"/>
</dbReference>
<dbReference type="GO" id="GO:0005737">
    <property type="term" value="C:cytoplasm"/>
    <property type="evidence" value="ECO:0007669"/>
    <property type="project" value="TreeGrafter"/>
</dbReference>
<protein>
    <recommendedName>
        <fullName evidence="6 10">Purine nucleoside phosphorylase</fullName>
        <ecNumber evidence="5 10">2.4.2.1</ecNumber>
    </recommendedName>
    <alternativeName>
        <fullName evidence="10">Inosine-guanosine phosphorylase</fullName>
    </alternativeName>
</protein>
<dbReference type="InterPro" id="IPR018099">
    <property type="entry name" value="Purine_phosphorylase-2_CS"/>
</dbReference>
<dbReference type="CDD" id="cd09009">
    <property type="entry name" value="PNP-EcPNPII_like"/>
    <property type="match status" value="1"/>
</dbReference>
<organism evidence="13 14">
    <name type="scientific">Parafrankia irregularis</name>
    <dbReference type="NCBI Taxonomy" id="795642"/>
    <lineage>
        <taxon>Bacteria</taxon>
        <taxon>Bacillati</taxon>
        <taxon>Actinomycetota</taxon>
        <taxon>Actinomycetes</taxon>
        <taxon>Frankiales</taxon>
        <taxon>Frankiaceae</taxon>
        <taxon>Parafrankia</taxon>
    </lineage>
</organism>
<dbReference type="InterPro" id="IPR035994">
    <property type="entry name" value="Nucleoside_phosphorylase_sf"/>
</dbReference>
<keyword evidence="7 10" id="KW-0328">Glycosyltransferase</keyword>
<feature type="binding site" evidence="11">
    <location>
        <position position="152"/>
    </location>
    <ligand>
        <name>phosphate</name>
        <dbReference type="ChEBI" id="CHEBI:43474"/>
    </ligand>
</feature>
<evidence type="ECO:0000256" key="8">
    <source>
        <dbReference type="ARBA" id="ARBA00022679"/>
    </source>
</evidence>
<dbReference type="PANTHER" id="PTHR11904:SF9">
    <property type="entry name" value="PURINE NUCLEOSIDE PHOSPHORYLASE-RELATED"/>
    <property type="match status" value="1"/>
</dbReference>
<comment type="catalytic activity">
    <reaction evidence="9">
        <text>a purine 2'-deoxy-D-ribonucleoside + phosphate = a purine nucleobase + 2-deoxy-alpha-D-ribose 1-phosphate</text>
        <dbReference type="Rhea" id="RHEA:36431"/>
        <dbReference type="ChEBI" id="CHEBI:26386"/>
        <dbReference type="ChEBI" id="CHEBI:43474"/>
        <dbReference type="ChEBI" id="CHEBI:57259"/>
        <dbReference type="ChEBI" id="CHEBI:142361"/>
        <dbReference type="EC" id="2.4.2.1"/>
    </reaction>
</comment>
<comment type="subunit">
    <text evidence="4">Homotrimer.</text>
</comment>
<evidence type="ECO:0000313" key="13">
    <source>
        <dbReference type="EMBL" id="CUU54448.1"/>
    </source>
</evidence>
<dbReference type="GO" id="GO:0004731">
    <property type="term" value="F:purine-nucleoside phosphorylase activity"/>
    <property type="evidence" value="ECO:0007669"/>
    <property type="project" value="UniProtKB-UniRule"/>
</dbReference>
<dbReference type="PANTHER" id="PTHR11904">
    <property type="entry name" value="METHYLTHIOADENOSINE/PURINE NUCLEOSIDE PHOSPHORYLASE"/>
    <property type="match status" value="1"/>
</dbReference>
<evidence type="ECO:0000256" key="10">
    <source>
        <dbReference type="PIRNR" id="PIRNR000477"/>
    </source>
</evidence>
<keyword evidence="14" id="KW-1185">Reference proteome</keyword>
<feature type="binding site" evidence="11">
    <location>
        <position position="263"/>
    </location>
    <ligand>
        <name>a purine D-ribonucleoside</name>
        <dbReference type="ChEBI" id="CHEBI:142355"/>
    </ligand>
</feature>
<proteinExistence type="inferred from homology"/>
<comment type="function">
    <text evidence="1">The purine nucleoside phosphorylases catalyze the phosphorolytic breakdown of the N-glycosidic bond in the beta-(deoxy)ribonucleoside molecules, with the formation of the corresponding free purine bases and pentose-1-phosphate. Cleaves guanosine, inosine, 2'-deoxyguanosine and 2'-deoxyinosine.</text>
</comment>
<feature type="binding site" evidence="11">
    <location>
        <position position="240"/>
    </location>
    <ligand>
        <name>phosphate</name>
        <dbReference type="ChEBI" id="CHEBI:43474"/>
    </ligand>
</feature>
<feature type="binding site" evidence="11">
    <location>
        <position position="65"/>
    </location>
    <ligand>
        <name>phosphate</name>
        <dbReference type="ChEBI" id="CHEBI:43474"/>
    </ligand>
</feature>
<evidence type="ECO:0000256" key="7">
    <source>
        <dbReference type="ARBA" id="ARBA00022676"/>
    </source>
</evidence>
<feature type="binding site" evidence="11">
    <location>
        <position position="221"/>
    </location>
    <ligand>
        <name>a purine D-ribonucleoside</name>
        <dbReference type="ChEBI" id="CHEBI:142355"/>
    </ligand>
</feature>
<dbReference type="NCBIfam" id="TIGR01698">
    <property type="entry name" value="PUNP"/>
    <property type="match status" value="1"/>
</dbReference>
<reference evidence="14" key="1">
    <citation type="submission" date="2015-11" db="EMBL/GenBank/DDBJ databases">
        <authorList>
            <person name="Varghese N."/>
        </authorList>
    </citation>
    <scope>NUCLEOTIDE SEQUENCE [LARGE SCALE GENOMIC DNA]</scope>
    <source>
        <strain evidence="14">DSM 45899</strain>
    </source>
</reference>
<evidence type="ECO:0000256" key="4">
    <source>
        <dbReference type="ARBA" id="ARBA00011233"/>
    </source>
</evidence>
<name>A0A0S4QFY9_9ACTN</name>
<dbReference type="Proteomes" id="UP000198802">
    <property type="component" value="Unassembled WGS sequence"/>
</dbReference>
<comment type="similarity">
    <text evidence="3 10">Belongs to the PNP/MTAP phosphorylase family.</text>
</comment>
<evidence type="ECO:0000256" key="9">
    <source>
        <dbReference type="ARBA" id="ARBA00048556"/>
    </source>
</evidence>
<dbReference type="AlphaFoldDB" id="A0A0S4QFY9"/>
<dbReference type="InterPro" id="IPR011268">
    <property type="entry name" value="Purine_phosphorylase"/>
</dbReference>
<dbReference type="NCBIfam" id="NF006054">
    <property type="entry name" value="PRK08202.1"/>
    <property type="match status" value="1"/>
</dbReference>
<evidence type="ECO:0000259" key="12">
    <source>
        <dbReference type="Pfam" id="PF01048"/>
    </source>
</evidence>
<evidence type="ECO:0000256" key="6">
    <source>
        <dbReference type="ARBA" id="ARBA00013834"/>
    </source>
</evidence>
<sequence length="300" mass="30881">MCSAYAASWRVVGHPGVVGACPYSRLVAERGSIGGQPGAEAEASAARLAGVTGVDRHDVAIVLGSGWRPAADVLARAGGDVIDIPFSDLGGFPVSEVSGHTPKVRSIQVGGKWLLVFLGRVHPYEGHDLTRVVHTVRTACAAGARTVILTNAAGGLRSDMYVGQPVLIADHLNLTGRSPLVGPLFTDLTDAYSPRLRSLARTIEPGLAEGVYAALPGPHYETPAEIRMLRGLGADLVGMSTVHETIAARALGLEVLALSLVSNLAAGMTGTPLSHTEVLAAGAAAAERMGSILAKIVPSL</sequence>
<dbReference type="PROSITE" id="PS01240">
    <property type="entry name" value="PNP_MTAP_2"/>
    <property type="match status" value="1"/>
</dbReference>
<dbReference type="UniPathway" id="UPA00606"/>
<dbReference type="PIRSF" id="PIRSF000477">
    <property type="entry name" value="PurNPase"/>
    <property type="match status" value="1"/>
</dbReference>
<dbReference type="InterPro" id="IPR011269">
    <property type="entry name" value="PUNP"/>
</dbReference>
<gene>
    <name evidence="13" type="ORF">Ga0074812_102458</name>
</gene>
<evidence type="ECO:0000256" key="2">
    <source>
        <dbReference type="ARBA" id="ARBA00005058"/>
    </source>
</evidence>
<keyword evidence="8 10" id="KW-0808">Transferase</keyword>
<feature type="binding site" evidence="11">
    <location>
        <begin position="120"/>
        <end position="122"/>
    </location>
    <ligand>
        <name>phosphate</name>
        <dbReference type="ChEBI" id="CHEBI:43474"/>
    </ligand>
</feature>
<comment type="pathway">
    <text evidence="2 10">Purine metabolism; purine nucleoside salvage.</text>
</comment>
<dbReference type="EMBL" id="FAOZ01000002">
    <property type="protein sequence ID" value="CUU54448.1"/>
    <property type="molecule type" value="Genomic_DNA"/>
</dbReference>
<evidence type="ECO:0000256" key="5">
    <source>
        <dbReference type="ARBA" id="ARBA00011886"/>
    </source>
</evidence>
<accession>A0A0S4QFY9</accession>
<feature type="binding site" evidence="11">
    <location>
        <position position="100"/>
    </location>
    <ligand>
        <name>phosphate</name>
        <dbReference type="ChEBI" id="CHEBI:43474"/>
    </ligand>
</feature>
<dbReference type="Pfam" id="PF01048">
    <property type="entry name" value="PNP_UDP_1"/>
    <property type="match status" value="1"/>
</dbReference>
<feature type="domain" description="Nucleoside phosphorylase" evidence="12">
    <location>
        <begin position="59"/>
        <end position="297"/>
    </location>
</feature>
<dbReference type="EC" id="2.4.2.1" evidence="5 10"/>
<evidence type="ECO:0000313" key="14">
    <source>
        <dbReference type="Proteomes" id="UP000198802"/>
    </source>
</evidence>
<evidence type="ECO:0000256" key="11">
    <source>
        <dbReference type="PIRSR" id="PIRSR000477-2"/>
    </source>
</evidence>
<evidence type="ECO:0000256" key="3">
    <source>
        <dbReference type="ARBA" id="ARBA00006751"/>
    </source>
</evidence>
<evidence type="ECO:0000256" key="1">
    <source>
        <dbReference type="ARBA" id="ARBA00002678"/>
    </source>
</evidence>
<dbReference type="GO" id="GO:0009116">
    <property type="term" value="P:nucleoside metabolic process"/>
    <property type="evidence" value="ECO:0007669"/>
    <property type="project" value="UniProtKB-UniRule"/>
</dbReference>
<dbReference type="InterPro" id="IPR000845">
    <property type="entry name" value="Nucleoside_phosphorylase_d"/>
</dbReference>
<dbReference type="SUPFAM" id="SSF53167">
    <property type="entry name" value="Purine and uridine phosphorylases"/>
    <property type="match status" value="1"/>
</dbReference>
<dbReference type="Gene3D" id="3.40.50.1580">
    <property type="entry name" value="Nucleoside phosphorylase domain"/>
    <property type="match status" value="1"/>
</dbReference>